<dbReference type="EC" id="2.7.13.3" evidence="3"/>
<feature type="transmembrane region" description="Helical" evidence="14">
    <location>
        <begin position="220"/>
        <end position="242"/>
    </location>
</feature>
<name>A0A1I7NLN0_9BACT</name>
<dbReference type="PANTHER" id="PTHR45528:SF1">
    <property type="entry name" value="SENSOR HISTIDINE KINASE CPXA"/>
    <property type="match status" value="1"/>
</dbReference>
<feature type="transmembrane region" description="Helical" evidence="14">
    <location>
        <begin position="732"/>
        <end position="757"/>
    </location>
</feature>
<evidence type="ECO:0000256" key="11">
    <source>
        <dbReference type="ARBA" id="ARBA00022989"/>
    </source>
</evidence>
<dbReference type="STRING" id="1393122.SAMN05660895_2259"/>
<evidence type="ECO:0000313" key="18">
    <source>
        <dbReference type="Proteomes" id="UP000199537"/>
    </source>
</evidence>
<feature type="domain" description="Histidine kinase" evidence="15">
    <location>
        <begin position="1050"/>
        <end position="1261"/>
    </location>
</feature>
<dbReference type="SUPFAM" id="SSF158472">
    <property type="entry name" value="HAMP domain-like"/>
    <property type="match status" value="1"/>
</dbReference>
<evidence type="ECO:0000256" key="13">
    <source>
        <dbReference type="ARBA" id="ARBA00023136"/>
    </source>
</evidence>
<dbReference type="SMART" id="SM00387">
    <property type="entry name" value="HATPase_c"/>
    <property type="match status" value="1"/>
</dbReference>
<evidence type="ECO:0000313" key="17">
    <source>
        <dbReference type="EMBL" id="SFV35562.1"/>
    </source>
</evidence>
<dbReference type="CDD" id="cd06225">
    <property type="entry name" value="HAMP"/>
    <property type="match status" value="1"/>
</dbReference>
<keyword evidence="11 14" id="KW-1133">Transmembrane helix</keyword>
<dbReference type="InterPro" id="IPR003661">
    <property type="entry name" value="HisK_dim/P_dom"/>
</dbReference>
<dbReference type="InterPro" id="IPR050398">
    <property type="entry name" value="HssS/ArlS-like"/>
</dbReference>
<dbReference type="InterPro" id="IPR003660">
    <property type="entry name" value="HAMP_dom"/>
</dbReference>
<evidence type="ECO:0000256" key="7">
    <source>
        <dbReference type="ARBA" id="ARBA00022692"/>
    </source>
</evidence>
<organism evidence="17 18">
    <name type="scientific">Thermoflavifilum thermophilum</name>
    <dbReference type="NCBI Taxonomy" id="1393122"/>
    <lineage>
        <taxon>Bacteria</taxon>
        <taxon>Pseudomonadati</taxon>
        <taxon>Bacteroidota</taxon>
        <taxon>Chitinophagia</taxon>
        <taxon>Chitinophagales</taxon>
        <taxon>Chitinophagaceae</taxon>
        <taxon>Thermoflavifilum</taxon>
    </lineage>
</organism>
<proteinExistence type="predicted"/>
<dbReference type="Proteomes" id="UP000199537">
    <property type="component" value="Unassembled WGS sequence"/>
</dbReference>
<dbReference type="Pfam" id="PF02518">
    <property type="entry name" value="HATPase_c"/>
    <property type="match status" value="1"/>
</dbReference>
<dbReference type="PROSITE" id="PS50885">
    <property type="entry name" value="HAMP"/>
    <property type="match status" value="1"/>
</dbReference>
<evidence type="ECO:0000259" key="15">
    <source>
        <dbReference type="PROSITE" id="PS50109"/>
    </source>
</evidence>
<feature type="domain" description="HAMP" evidence="16">
    <location>
        <begin position="981"/>
        <end position="1033"/>
    </location>
</feature>
<dbReference type="InterPro" id="IPR005467">
    <property type="entry name" value="His_kinase_dom"/>
</dbReference>
<evidence type="ECO:0000256" key="8">
    <source>
        <dbReference type="ARBA" id="ARBA00022741"/>
    </source>
</evidence>
<dbReference type="Gene3D" id="6.10.340.10">
    <property type="match status" value="1"/>
</dbReference>
<dbReference type="Pfam" id="PF00512">
    <property type="entry name" value="HisKA"/>
    <property type="match status" value="1"/>
</dbReference>
<dbReference type="RefSeq" id="WP_177224217.1">
    <property type="nucleotide sequence ID" value="NZ_FPCJ01000001.1"/>
</dbReference>
<keyword evidence="13 14" id="KW-0472">Membrane</keyword>
<comment type="catalytic activity">
    <reaction evidence="1">
        <text>ATP + protein L-histidine = ADP + protein N-phospho-L-histidine.</text>
        <dbReference type="EC" id="2.7.13.3"/>
    </reaction>
</comment>
<dbReference type="GO" id="GO:0005524">
    <property type="term" value="F:ATP binding"/>
    <property type="evidence" value="ECO:0007669"/>
    <property type="project" value="UniProtKB-KW"/>
</dbReference>
<keyword evidence="6" id="KW-0808">Transferase</keyword>
<dbReference type="InterPro" id="IPR036097">
    <property type="entry name" value="HisK_dim/P_sf"/>
</dbReference>
<dbReference type="CDD" id="cd00082">
    <property type="entry name" value="HisKA"/>
    <property type="match status" value="1"/>
</dbReference>
<dbReference type="PANTHER" id="PTHR45528">
    <property type="entry name" value="SENSOR HISTIDINE KINASE CPXA"/>
    <property type="match status" value="1"/>
</dbReference>
<evidence type="ECO:0000256" key="1">
    <source>
        <dbReference type="ARBA" id="ARBA00000085"/>
    </source>
</evidence>
<dbReference type="Gene3D" id="3.30.565.10">
    <property type="entry name" value="Histidine kinase-like ATPase, C-terminal domain"/>
    <property type="match status" value="1"/>
</dbReference>
<evidence type="ECO:0000256" key="4">
    <source>
        <dbReference type="ARBA" id="ARBA00022475"/>
    </source>
</evidence>
<dbReference type="PRINTS" id="PR00344">
    <property type="entry name" value="BCTRLSENSOR"/>
</dbReference>
<feature type="transmembrane region" description="Helical" evidence="14">
    <location>
        <begin position="411"/>
        <end position="428"/>
    </location>
</feature>
<evidence type="ECO:0000256" key="12">
    <source>
        <dbReference type="ARBA" id="ARBA00023012"/>
    </source>
</evidence>
<feature type="transmembrane region" description="Helical" evidence="14">
    <location>
        <begin position="289"/>
        <end position="309"/>
    </location>
</feature>
<keyword evidence="10" id="KW-0067">ATP-binding</keyword>
<evidence type="ECO:0000256" key="10">
    <source>
        <dbReference type="ARBA" id="ARBA00022840"/>
    </source>
</evidence>
<keyword evidence="5" id="KW-0597">Phosphoprotein</keyword>
<dbReference type="CDD" id="cd00075">
    <property type="entry name" value="HATPase"/>
    <property type="match status" value="1"/>
</dbReference>
<evidence type="ECO:0000259" key="16">
    <source>
        <dbReference type="PROSITE" id="PS50885"/>
    </source>
</evidence>
<dbReference type="GO" id="GO:0000155">
    <property type="term" value="F:phosphorelay sensor kinase activity"/>
    <property type="evidence" value="ECO:0007669"/>
    <property type="project" value="InterPro"/>
</dbReference>
<dbReference type="PROSITE" id="PS50109">
    <property type="entry name" value="HIS_KIN"/>
    <property type="match status" value="1"/>
</dbReference>
<keyword evidence="9" id="KW-0418">Kinase</keyword>
<dbReference type="EMBL" id="FPCJ01000001">
    <property type="protein sequence ID" value="SFV35562.1"/>
    <property type="molecule type" value="Genomic_DNA"/>
</dbReference>
<dbReference type="SMART" id="SM00388">
    <property type="entry name" value="HisKA"/>
    <property type="match status" value="1"/>
</dbReference>
<feature type="transmembrane region" description="Helical" evidence="14">
    <location>
        <begin position="435"/>
        <end position="455"/>
    </location>
</feature>
<feature type="transmembrane region" description="Helical" evidence="14">
    <location>
        <begin position="461"/>
        <end position="482"/>
    </location>
</feature>
<feature type="transmembrane region" description="Helical" evidence="14">
    <location>
        <begin position="957"/>
        <end position="979"/>
    </location>
</feature>
<dbReference type="SUPFAM" id="SSF47384">
    <property type="entry name" value="Homodimeric domain of signal transducing histidine kinase"/>
    <property type="match status" value="1"/>
</dbReference>
<feature type="transmembrane region" description="Helical" evidence="14">
    <location>
        <begin position="329"/>
        <end position="350"/>
    </location>
</feature>
<keyword evidence="18" id="KW-1185">Reference proteome</keyword>
<evidence type="ECO:0000256" key="5">
    <source>
        <dbReference type="ARBA" id="ARBA00022553"/>
    </source>
</evidence>
<accession>A0A1I7NLN0</accession>
<protein>
    <recommendedName>
        <fullName evidence="3">histidine kinase</fullName>
        <ecNumber evidence="3">2.7.13.3</ecNumber>
    </recommendedName>
</protein>
<comment type="subcellular location">
    <subcellularLocation>
        <location evidence="2">Cell membrane</location>
        <topology evidence="2">Multi-pass membrane protein</topology>
    </subcellularLocation>
</comment>
<feature type="transmembrane region" description="Helical" evidence="14">
    <location>
        <begin position="777"/>
        <end position="802"/>
    </location>
</feature>
<keyword evidence="8" id="KW-0547">Nucleotide-binding</keyword>
<dbReference type="InterPro" id="IPR003594">
    <property type="entry name" value="HATPase_dom"/>
</dbReference>
<dbReference type="SMART" id="SM00304">
    <property type="entry name" value="HAMP"/>
    <property type="match status" value="1"/>
</dbReference>
<evidence type="ECO:0000256" key="14">
    <source>
        <dbReference type="SAM" id="Phobius"/>
    </source>
</evidence>
<dbReference type="InterPro" id="IPR036890">
    <property type="entry name" value="HATPase_C_sf"/>
</dbReference>
<gene>
    <name evidence="17" type="ORF">SAMN05660895_2259</name>
</gene>
<evidence type="ECO:0000256" key="6">
    <source>
        <dbReference type="ARBA" id="ARBA00022679"/>
    </source>
</evidence>
<dbReference type="GO" id="GO:0005886">
    <property type="term" value="C:plasma membrane"/>
    <property type="evidence" value="ECO:0007669"/>
    <property type="project" value="UniProtKB-SubCell"/>
</dbReference>
<sequence>MFSLQDFKRFLWRNGYLLIGAAWLLTLAFLVDHYWSYYSSDQRVIASIQQHLRERENKVQSIVLRNALINQLLRRSYDQHLLDELDPDRTGIYLFIFSDNWETFWNTNRINVPSSALQLSEGSYYLQNDRGNFELIKKNLGGLYAGEKTLIALLPIYESYFKENKYLQASFWGEPQLPPNLYTITRSPTSFPLYNREGQVLCYLDKQPSAIVHQQAMLSVLLKVLAWICVGIFLNLFASFLSAHSKRWHGLIFLIAVVLLLRIISYLFPFPFHYREFSLFNAQVYASSSVLNSLGDVLINAILLVWIILFFRSQYQKAKLPDMNPVQTYGLAVFCSFALLYLAQLFSDLIRSLVIDSRISFDVTNFYSINNLYSLVGFITIGLIIYCFFFLSRTFNEFLSQLHQREFDRKYTLLGAIGLIWLLFHMNDPAIGYDLVLMLWAIFYIMMLDLIDYALQKKWILNPFVSWLLLLTLSTTAILIYFNNQREKDNRRLLAINLAKPQDPDTEYFLSDITNKIQRDTFIQQFFIAPTPVTKHILVNYLLNTYFNSFISKFDIHIFTFNAGYQPLFNNDTLSYSAIRSILLLKARPIAGNETSQQSAKLFYYETGYNHYHYFGEKIIPQDSNPAQPGGYLFYELTPKTQKNLAIFPLLLSSDDNQFQLNMEDYSYAVYENNILVYHYNDFPFAVSISPADIPLTEYEFRNEGGYSQLWYKAGNNRLIVVSKRNRTFIEFVTLVAYLFLIFLILAGMYRILYLLVKAGMKWDHLRNYMRITLRTQIQFVIIFTVVFSFIILGISTISLFIERYHKNQQDQLTKNLSVLTQDIMEILDQHQLLSTPDSTVSLTESTDDPVIRQQIFKVADIHGVDVNLYDIDGNIQLSTEQLLFDRNLLSSKMNPEAYYQLHMQNMVQYIHPEHVGKLYFLSGYVPILNHAGETMFYLNIPFFASQRELNQEISNFLMALINLNAFMFLLSGLLALFITRYVTGSFTLIAEKMKNIRLNKTNEQIIWNRNDEIGMLVKEFNQMVRQLEKSAEALARSERELAWREMARQVAHEIKNPLTPMKLSLQHLQRAIREHAPNVEELTLRTTHMLVEQIEHLALIASDFSAFARISGDHKELFLLNEVLDSVIHLYQNDEHHLLIYDSPDKNYWIEADKTAINRLFNNLLQNAFQAIPEHKKGIIEVAIKDYDGKVCVMIKDNGTGIPDELKSKIFFPNFTTKSSGTGLGLAMCKRIVEQWNGRIWFESQWQQGTTFYVELPLADLSAYNGNMPND</sequence>
<dbReference type="InterPro" id="IPR004358">
    <property type="entry name" value="Sig_transdc_His_kin-like_C"/>
</dbReference>
<feature type="transmembrane region" description="Helical" evidence="14">
    <location>
        <begin position="248"/>
        <end position="268"/>
    </location>
</feature>
<keyword evidence="12" id="KW-0902">Two-component regulatory system</keyword>
<dbReference type="AlphaFoldDB" id="A0A1I7NLN0"/>
<evidence type="ECO:0000256" key="2">
    <source>
        <dbReference type="ARBA" id="ARBA00004651"/>
    </source>
</evidence>
<evidence type="ECO:0000256" key="3">
    <source>
        <dbReference type="ARBA" id="ARBA00012438"/>
    </source>
</evidence>
<evidence type="ECO:0000256" key="9">
    <source>
        <dbReference type="ARBA" id="ARBA00022777"/>
    </source>
</evidence>
<feature type="transmembrane region" description="Helical" evidence="14">
    <location>
        <begin position="15"/>
        <end position="35"/>
    </location>
</feature>
<keyword evidence="4" id="KW-1003">Cell membrane</keyword>
<dbReference type="SUPFAM" id="SSF55874">
    <property type="entry name" value="ATPase domain of HSP90 chaperone/DNA topoisomerase II/histidine kinase"/>
    <property type="match status" value="1"/>
</dbReference>
<keyword evidence="7 14" id="KW-0812">Transmembrane</keyword>
<reference evidence="18" key="1">
    <citation type="submission" date="2016-10" db="EMBL/GenBank/DDBJ databases">
        <authorList>
            <person name="Varghese N."/>
            <person name="Submissions S."/>
        </authorList>
    </citation>
    <scope>NUCLEOTIDE SEQUENCE [LARGE SCALE GENOMIC DNA]</scope>
    <source>
        <strain evidence="18">DSM 14807</strain>
    </source>
</reference>
<dbReference type="Gene3D" id="1.10.287.130">
    <property type="match status" value="1"/>
</dbReference>
<feature type="transmembrane region" description="Helical" evidence="14">
    <location>
        <begin position="371"/>
        <end position="391"/>
    </location>
</feature>